<sequence length="311" mass="34480">MNATPIPEHLDKFHPPLLDQMSPDSSPSHTPAAMPQQMPQQMPPVSLPLPFPTGAGFPGLPGLYRPPMELLKSLGSAAGFPNPFFQQMTRAAATETHTEAPTTQTTSKESNHDLPTDLRKTSASNSPELPVKTEITEEKDDSPPHSRRPHSQQRVRRTTVTEALTQSTTPALDIKIKEERIDTDSQDEEIPRVDTPTPQLAPSPAPRNSLTPTHSSPAQPPITMHPHPSPGAHNHIDHLPTPGQLPPSLHHRDDFFAERFPLNFTKNLSPEHHSPIRSRRTCNVHHSSIQSNTRWHYCRALTVTTTRGRIS</sequence>
<dbReference type="Proteomes" id="UP000606786">
    <property type="component" value="Unassembled WGS sequence"/>
</dbReference>
<gene>
    <name evidence="2" type="ORF">CCAP1982_LOCUS8537</name>
</gene>
<accession>A0A811USS1</accession>
<feature type="compositionally biased region" description="Low complexity" evidence="1">
    <location>
        <begin position="89"/>
        <end position="106"/>
    </location>
</feature>
<dbReference type="OrthoDB" id="8749569at2759"/>
<organism evidence="2 3">
    <name type="scientific">Ceratitis capitata</name>
    <name type="common">Mediterranean fruit fly</name>
    <name type="synonym">Tephritis capitata</name>
    <dbReference type="NCBI Taxonomy" id="7213"/>
    <lineage>
        <taxon>Eukaryota</taxon>
        <taxon>Metazoa</taxon>
        <taxon>Ecdysozoa</taxon>
        <taxon>Arthropoda</taxon>
        <taxon>Hexapoda</taxon>
        <taxon>Insecta</taxon>
        <taxon>Pterygota</taxon>
        <taxon>Neoptera</taxon>
        <taxon>Endopterygota</taxon>
        <taxon>Diptera</taxon>
        <taxon>Brachycera</taxon>
        <taxon>Muscomorpha</taxon>
        <taxon>Tephritoidea</taxon>
        <taxon>Tephritidae</taxon>
        <taxon>Ceratitis</taxon>
        <taxon>Ceratitis</taxon>
    </lineage>
</organism>
<feature type="compositionally biased region" description="Basic residues" evidence="1">
    <location>
        <begin position="145"/>
        <end position="157"/>
    </location>
</feature>
<evidence type="ECO:0000256" key="1">
    <source>
        <dbReference type="SAM" id="MobiDB-lite"/>
    </source>
</evidence>
<comment type="caution">
    <text evidence="2">The sequence shown here is derived from an EMBL/GenBank/DDBJ whole genome shotgun (WGS) entry which is preliminary data.</text>
</comment>
<feature type="region of interest" description="Disordered" evidence="1">
    <location>
        <begin position="85"/>
        <end position="242"/>
    </location>
</feature>
<dbReference type="EMBL" id="CAJHJT010000012">
    <property type="protein sequence ID" value="CAD7000033.1"/>
    <property type="molecule type" value="Genomic_DNA"/>
</dbReference>
<evidence type="ECO:0000313" key="3">
    <source>
        <dbReference type="Proteomes" id="UP000606786"/>
    </source>
</evidence>
<name>A0A811USS1_CERCA</name>
<feature type="region of interest" description="Disordered" evidence="1">
    <location>
        <begin position="1"/>
        <end position="67"/>
    </location>
</feature>
<dbReference type="AlphaFoldDB" id="A0A811USS1"/>
<reference evidence="2" key="1">
    <citation type="submission" date="2020-11" db="EMBL/GenBank/DDBJ databases">
        <authorList>
            <person name="Whitehead M."/>
        </authorList>
    </citation>
    <scope>NUCLEOTIDE SEQUENCE</scope>
    <source>
        <strain evidence="2">EGII</strain>
    </source>
</reference>
<feature type="compositionally biased region" description="Basic and acidic residues" evidence="1">
    <location>
        <begin position="174"/>
        <end position="183"/>
    </location>
</feature>
<feature type="compositionally biased region" description="Pro residues" evidence="1">
    <location>
        <begin position="41"/>
        <end position="51"/>
    </location>
</feature>
<proteinExistence type="predicted"/>
<protein>
    <submittedName>
        <fullName evidence="2">(Mediterranean fruit fly) hypothetical protein</fullName>
    </submittedName>
</protein>
<feature type="compositionally biased region" description="Low complexity" evidence="1">
    <location>
        <begin position="31"/>
        <end position="40"/>
    </location>
</feature>
<evidence type="ECO:0000313" key="2">
    <source>
        <dbReference type="EMBL" id="CAD7000033.1"/>
    </source>
</evidence>
<feature type="compositionally biased region" description="Polar residues" evidence="1">
    <location>
        <begin position="206"/>
        <end position="217"/>
    </location>
</feature>
<feature type="compositionally biased region" description="Polar residues" evidence="1">
    <location>
        <begin position="158"/>
        <end position="170"/>
    </location>
</feature>
<feature type="compositionally biased region" description="Basic and acidic residues" evidence="1">
    <location>
        <begin position="109"/>
        <end position="120"/>
    </location>
</feature>
<keyword evidence="3" id="KW-1185">Reference proteome</keyword>